<dbReference type="RefSeq" id="WP_279533751.1">
    <property type="nucleotide sequence ID" value="NZ_CP104579.1"/>
</dbReference>
<feature type="transmembrane region" description="Helical" evidence="1">
    <location>
        <begin position="34"/>
        <end position="53"/>
    </location>
</feature>
<gene>
    <name evidence="2" type="ORF">N5J11_02775</name>
</gene>
<name>A0AA42TYA3_ECTOL</name>
<proteinExistence type="predicted"/>
<reference evidence="2" key="1">
    <citation type="submission" date="2022-09" db="EMBL/GenBank/DDBJ databases">
        <title>Intensive care unit water sources are persistently colonized with multi-drug resistant bacteria and are the site of extensive horizontal gene transfer of antibiotic resistance genes.</title>
        <authorList>
            <person name="Diorio-Toth L."/>
        </authorList>
    </citation>
    <scope>NUCLEOTIDE SEQUENCE</scope>
    <source>
        <strain evidence="2">GD03704</strain>
    </source>
</reference>
<organism evidence="2 3">
    <name type="scientific">Ectopseudomonas oleovorans</name>
    <name type="common">Pseudomonas oleovorans</name>
    <dbReference type="NCBI Taxonomy" id="301"/>
    <lineage>
        <taxon>Bacteria</taxon>
        <taxon>Pseudomonadati</taxon>
        <taxon>Pseudomonadota</taxon>
        <taxon>Gammaproteobacteria</taxon>
        <taxon>Pseudomonadales</taxon>
        <taxon>Pseudomonadaceae</taxon>
        <taxon>Ectopseudomonas</taxon>
    </lineage>
</organism>
<feature type="transmembrane region" description="Helical" evidence="1">
    <location>
        <begin position="7"/>
        <end position="28"/>
    </location>
</feature>
<dbReference type="AlphaFoldDB" id="A0AA42TYA3"/>
<keyword evidence="1" id="KW-1133">Transmembrane helix</keyword>
<protein>
    <submittedName>
        <fullName evidence="2">Uncharacterized protein</fullName>
    </submittedName>
</protein>
<evidence type="ECO:0000313" key="2">
    <source>
        <dbReference type="EMBL" id="MDH1338208.1"/>
    </source>
</evidence>
<sequence>MYQRFYPAILAATMFVIAFSSSVILMQIFPKICWLPRVGGLLVGLSVFIQSYMHVNMDRFEKPWRWGLTKDQIYSHVAYNFAIFGTLMWTFGDLIPAVLWLPNTGCGCSV</sequence>
<dbReference type="Proteomes" id="UP001161697">
    <property type="component" value="Unassembled WGS sequence"/>
</dbReference>
<evidence type="ECO:0000313" key="3">
    <source>
        <dbReference type="Proteomes" id="UP001161697"/>
    </source>
</evidence>
<keyword evidence="1" id="KW-0812">Transmembrane</keyword>
<keyword evidence="1" id="KW-0472">Membrane</keyword>
<feature type="transmembrane region" description="Helical" evidence="1">
    <location>
        <begin position="73"/>
        <end position="92"/>
    </location>
</feature>
<comment type="caution">
    <text evidence="2">The sequence shown here is derived from an EMBL/GenBank/DDBJ whole genome shotgun (WGS) entry which is preliminary data.</text>
</comment>
<evidence type="ECO:0000256" key="1">
    <source>
        <dbReference type="SAM" id="Phobius"/>
    </source>
</evidence>
<dbReference type="EMBL" id="JAOCJE010000001">
    <property type="protein sequence ID" value="MDH1338208.1"/>
    <property type="molecule type" value="Genomic_DNA"/>
</dbReference>
<accession>A0AA42TYA3</accession>